<dbReference type="OrthoDB" id="132546at2157"/>
<dbReference type="SUPFAM" id="SSF53756">
    <property type="entry name" value="UDP-Glycosyltransferase/glycogen phosphorylase"/>
    <property type="match status" value="1"/>
</dbReference>
<dbReference type="KEGG" id="smr:Smar_0947"/>
<reference evidence="3" key="1">
    <citation type="journal article" date="2009" name="BMC Genomics">
        <title>The complete genome sequence of Staphylothermus marinus reveals differences in sulfur metabolism among heterotrophic Crenarchaeota.</title>
        <authorList>
            <person name="Anderson I.J."/>
            <person name="Dharmarajan L."/>
            <person name="Rodriguez J."/>
            <person name="Hooper S."/>
            <person name="Porat I."/>
            <person name="Ulrich L.E."/>
            <person name="Elkins J.G."/>
            <person name="Mavromatis K."/>
            <person name="Sun H."/>
            <person name="Land M."/>
            <person name="Lapidus A."/>
            <person name="Lucas S."/>
            <person name="Barry K."/>
            <person name="Huber H."/>
            <person name="Zhulin I.B."/>
            <person name="Whitman W.B."/>
            <person name="Mukhopadhyay B."/>
            <person name="Woese C."/>
            <person name="Bristow J."/>
            <person name="Kyrpides N."/>
        </authorList>
    </citation>
    <scope>NUCLEOTIDE SEQUENCE [LARGE SCALE GENOMIC DNA]</scope>
    <source>
        <strain evidence="3">ATCC 43588 / DSM 3639 / JCM 9404 / F1</strain>
    </source>
</reference>
<dbReference type="AlphaFoldDB" id="A3DN36"/>
<dbReference type="GO" id="GO:0004377">
    <property type="term" value="F:GDP-Man:Man(3)GlcNAc(2)-PP-Dol alpha-1,2-mannosyltransferase activity"/>
    <property type="evidence" value="ECO:0007669"/>
    <property type="project" value="InterPro"/>
</dbReference>
<evidence type="ECO:0000259" key="1">
    <source>
        <dbReference type="Pfam" id="PF00534"/>
    </source>
</evidence>
<dbReference type="Proteomes" id="UP000000254">
    <property type="component" value="Chromosome"/>
</dbReference>
<feature type="domain" description="Glycosyl transferase family 1" evidence="1">
    <location>
        <begin position="190"/>
        <end position="338"/>
    </location>
</feature>
<dbReference type="GO" id="GO:0016020">
    <property type="term" value="C:membrane"/>
    <property type="evidence" value="ECO:0007669"/>
    <property type="project" value="TreeGrafter"/>
</dbReference>
<dbReference type="GO" id="GO:0006487">
    <property type="term" value="P:protein N-linked glycosylation"/>
    <property type="evidence" value="ECO:0007669"/>
    <property type="project" value="TreeGrafter"/>
</dbReference>
<dbReference type="InterPro" id="IPR038013">
    <property type="entry name" value="ALG11"/>
</dbReference>
<keyword evidence="2" id="KW-0808">Transferase</keyword>
<keyword evidence="3" id="KW-1185">Reference proteome</keyword>
<dbReference type="PANTHER" id="PTHR45919:SF1">
    <property type="entry name" value="GDP-MAN:MAN(3)GLCNAC(2)-PP-DOL ALPHA-1,2-MANNOSYLTRANSFERASE"/>
    <property type="match status" value="1"/>
</dbReference>
<protein>
    <submittedName>
        <fullName evidence="2">Glycosyl transferase, group 1</fullName>
    </submittedName>
</protein>
<dbReference type="CAZy" id="GT4">
    <property type="family name" value="Glycosyltransferase Family 4"/>
</dbReference>
<dbReference type="PANTHER" id="PTHR45919">
    <property type="entry name" value="GDP-MAN:MAN(3)GLCNAC(2)-PP-DOL ALPHA-1,2-MANNOSYLTRANSFERASE"/>
    <property type="match status" value="1"/>
</dbReference>
<evidence type="ECO:0000313" key="2">
    <source>
        <dbReference type="EMBL" id="ABN70046.1"/>
    </source>
</evidence>
<organism evidence="2 3">
    <name type="scientific">Staphylothermus marinus (strain ATCC 43588 / DSM 3639 / JCM 9404 / F1)</name>
    <dbReference type="NCBI Taxonomy" id="399550"/>
    <lineage>
        <taxon>Archaea</taxon>
        <taxon>Thermoproteota</taxon>
        <taxon>Thermoprotei</taxon>
        <taxon>Desulfurococcales</taxon>
        <taxon>Desulfurococcaceae</taxon>
        <taxon>Staphylothermus</taxon>
    </lineage>
</organism>
<dbReference type="HOGENOM" id="CLU_017896_3_0_2"/>
<dbReference type="Gene3D" id="3.40.50.2000">
    <property type="entry name" value="Glycogen Phosphorylase B"/>
    <property type="match status" value="2"/>
</dbReference>
<dbReference type="InterPro" id="IPR001296">
    <property type="entry name" value="Glyco_trans_1"/>
</dbReference>
<dbReference type="GeneID" id="4907580"/>
<dbReference type="RefSeq" id="WP_011839237.1">
    <property type="nucleotide sequence ID" value="NC_009033.1"/>
</dbReference>
<accession>A3DN36</accession>
<proteinExistence type="predicted"/>
<evidence type="ECO:0000313" key="3">
    <source>
        <dbReference type="Proteomes" id="UP000000254"/>
    </source>
</evidence>
<name>A3DN36_STAMF</name>
<reference evidence="2 3" key="2">
    <citation type="journal article" date="2009" name="Stand. Genomic Sci.">
        <title>Complete genome sequence of Staphylothermus marinus Stetter and Fiala 1986 type strain F1.</title>
        <authorList>
            <person name="Anderson I.J."/>
            <person name="Sun H."/>
            <person name="Lapidus A."/>
            <person name="Copeland A."/>
            <person name="Glavina Del Rio T."/>
            <person name="Tice H."/>
            <person name="Dalin E."/>
            <person name="Lucas S."/>
            <person name="Barry K."/>
            <person name="Land M."/>
            <person name="Richardson P."/>
            <person name="Huber H."/>
            <person name="Kyrpides N.C."/>
        </authorList>
    </citation>
    <scope>NUCLEOTIDE SEQUENCE [LARGE SCALE GENOMIC DNA]</scope>
    <source>
        <strain evidence="3">ATCC 43588 / DSM 3639 / JCM 9404 / F1</strain>
    </source>
</reference>
<dbReference type="EMBL" id="CP000575">
    <property type="protein sequence ID" value="ABN70046.1"/>
    <property type="molecule type" value="Genomic_DNA"/>
</dbReference>
<sequence length="374" mass="43904">MRIAIVHHDLNFLGGGERLCLTTIEAFKECGWSVVLATLKQTDWSRISHIWGRVIKPDEEIIFSIPIKGFTIYKRLLSSFMFSMLRKDVDLIINTYGNPILTNADITYMHFPTFALWDESHRKYEEGFWKLYFTPYYLVSRKLVERRLNTLILTNSKFTAAVINKLFNRRSFVVYPPVNVNKYIQLEGRRENNIVSIGRFSPEKRYELVVEIAEKLKDFQFYIIGSIANTEEKMYYEKIKNMIEERDLKNIELIPNAPDENVRKILSTSKVYLHCMVNEHFGIAVVEGMASGLVPVVHRSGGTWHDIVEHGKYGYGYTSSNEAIKMIRHAIYNYEKMKPLARKRSLVFSRDRFKKKIIYIVREYVRLANLSPKR</sequence>
<gene>
    <name evidence="2" type="ordered locus">Smar_0947</name>
</gene>
<dbReference type="eggNOG" id="arCOG01403">
    <property type="taxonomic scope" value="Archaea"/>
</dbReference>
<dbReference type="Pfam" id="PF00534">
    <property type="entry name" value="Glycos_transf_1"/>
    <property type="match status" value="1"/>
</dbReference>
<dbReference type="STRING" id="399550.Smar_0947"/>